<protein>
    <recommendedName>
        <fullName evidence="2">Terminase large subunit gp17-like C-terminal domain-containing protein</fullName>
    </recommendedName>
</protein>
<keyword evidence="1" id="KW-1188">Viral release from host cell</keyword>
<gene>
    <name evidence="3" type="ORF">GCM10009422_14540</name>
</gene>
<name>A0ABN1GUJ1_9CAUL</name>
<feature type="domain" description="Terminase large subunit gp17-like C-terminal" evidence="2">
    <location>
        <begin position="2"/>
        <end position="83"/>
    </location>
</feature>
<dbReference type="EMBL" id="BAAAGA010000002">
    <property type="protein sequence ID" value="GAA0620012.1"/>
    <property type="molecule type" value="Genomic_DNA"/>
</dbReference>
<reference evidence="3 4" key="1">
    <citation type="journal article" date="2019" name="Int. J. Syst. Evol. Microbiol.">
        <title>The Global Catalogue of Microorganisms (GCM) 10K type strain sequencing project: providing services to taxonomists for standard genome sequencing and annotation.</title>
        <authorList>
            <consortium name="The Broad Institute Genomics Platform"/>
            <consortium name="The Broad Institute Genome Sequencing Center for Infectious Disease"/>
            <person name="Wu L."/>
            <person name="Ma J."/>
        </authorList>
    </citation>
    <scope>NUCLEOTIDE SEQUENCE [LARGE SCALE GENOMIC DNA]</scope>
    <source>
        <strain evidence="3 4">JCM 12928</strain>
    </source>
</reference>
<evidence type="ECO:0000256" key="1">
    <source>
        <dbReference type="ARBA" id="ARBA00022612"/>
    </source>
</evidence>
<proteinExistence type="predicted"/>
<sequence>MAEVNQGGDMVKSVLKAAGVSLPLRAVRATRGKALRAEPVAALYEQGRIRHAVPVPELEEELMAMGAGDEGSLDRADALVWAVTDLLVERTGEGPRARWV</sequence>
<dbReference type="InterPro" id="IPR035421">
    <property type="entry name" value="Terminase_6C"/>
</dbReference>
<evidence type="ECO:0000313" key="4">
    <source>
        <dbReference type="Proteomes" id="UP001501352"/>
    </source>
</evidence>
<accession>A0ABN1GUJ1</accession>
<dbReference type="Pfam" id="PF17289">
    <property type="entry name" value="Terminase_6C"/>
    <property type="match status" value="1"/>
</dbReference>
<evidence type="ECO:0000313" key="3">
    <source>
        <dbReference type="EMBL" id="GAA0620012.1"/>
    </source>
</evidence>
<comment type="caution">
    <text evidence="3">The sequence shown here is derived from an EMBL/GenBank/DDBJ whole genome shotgun (WGS) entry which is preliminary data.</text>
</comment>
<dbReference type="Proteomes" id="UP001501352">
    <property type="component" value="Unassembled WGS sequence"/>
</dbReference>
<evidence type="ECO:0000259" key="2">
    <source>
        <dbReference type="Pfam" id="PF17289"/>
    </source>
</evidence>
<keyword evidence="4" id="KW-1185">Reference proteome</keyword>
<organism evidence="3 4">
    <name type="scientific">Brevundimonas kwangchunensis</name>
    <dbReference type="NCBI Taxonomy" id="322163"/>
    <lineage>
        <taxon>Bacteria</taxon>
        <taxon>Pseudomonadati</taxon>
        <taxon>Pseudomonadota</taxon>
        <taxon>Alphaproteobacteria</taxon>
        <taxon>Caulobacterales</taxon>
        <taxon>Caulobacteraceae</taxon>
        <taxon>Brevundimonas</taxon>
    </lineage>
</organism>